<dbReference type="InterPro" id="IPR050696">
    <property type="entry name" value="FtsA/MreB"/>
</dbReference>
<dbReference type="Pfam" id="PF11104">
    <property type="entry name" value="PilM_2"/>
    <property type="match status" value="1"/>
</dbReference>
<gene>
    <name evidence="1" type="ORF">VTH8203_03451</name>
</gene>
<dbReference type="OrthoDB" id="9773403at2"/>
<dbReference type="PANTHER" id="PTHR32432">
    <property type="entry name" value="CELL DIVISION PROTEIN FTSA-RELATED"/>
    <property type="match status" value="1"/>
</dbReference>
<dbReference type="RefSeq" id="WP_096994801.1">
    <property type="nucleotide sequence ID" value="NZ_JBHSII010000001.1"/>
</dbReference>
<reference evidence="2" key="1">
    <citation type="submission" date="2016-06" db="EMBL/GenBank/DDBJ databases">
        <authorList>
            <person name="Rodrigo-Torres L."/>
            <person name="Arahal R.D."/>
            <person name="Lucena T."/>
        </authorList>
    </citation>
    <scope>NUCLEOTIDE SEQUENCE [LARGE SCALE GENOMIC DNA]</scope>
    <source>
        <strain evidence="2">CECT8203</strain>
    </source>
</reference>
<evidence type="ECO:0000313" key="2">
    <source>
        <dbReference type="Proteomes" id="UP000219336"/>
    </source>
</evidence>
<dbReference type="Proteomes" id="UP000219336">
    <property type="component" value="Unassembled WGS sequence"/>
</dbReference>
<dbReference type="InterPro" id="IPR005883">
    <property type="entry name" value="PilM"/>
</dbReference>
<sequence>MARKWITGIDIGHHSTKAVVLNYEDTDIKIVNQLELNGCGAIFADPHTLKHQETVKKLKILRKIAPIFHKKAAVTIPASAVMSKVITLDARLAEDELEYAVYQAMNYQSPFDNDALALDFVADCNNQPSINGENIAYQVHVTRRHTMDNWQQAVKAIGFKPELVSSNVHSLRSFHKLLLSKFPHLSRRVLIDIGHTYVSLLPPNLLPIELHKVWMLPSEDEVSLSFQTSYKPAITLRLDAALLKANTQLQLYRSMLNGKTIDGILVTGGHANDDEMISMIASRTNMTVESINNYLPSFTENQSQIGSAFVTALGTAYSAIQWFKER</sequence>
<evidence type="ECO:0000313" key="1">
    <source>
        <dbReference type="EMBL" id="SNX49803.1"/>
    </source>
</evidence>
<accession>A0A240ENI2</accession>
<dbReference type="Gene3D" id="3.30.420.40">
    <property type="match status" value="1"/>
</dbReference>
<organism evidence="1 2">
    <name type="scientific">Vibrio thalassae</name>
    <dbReference type="NCBI Taxonomy" id="1243014"/>
    <lineage>
        <taxon>Bacteria</taxon>
        <taxon>Pseudomonadati</taxon>
        <taxon>Pseudomonadota</taxon>
        <taxon>Gammaproteobacteria</taxon>
        <taxon>Vibrionales</taxon>
        <taxon>Vibrionaceae</taxon>
        <taxon>Vibrio</taxon>
    </lineage>
</organism>
<proteinExistence type="predicted"/>
<dbReference type="EMBL" id="OANU01000073">
    <property type="protein sequence ID" value="SNX49803.1"/>
    <property type="molecule type" value="Genomic_DNA"/>
</dbReference>
<dbReference type="PANTHER" id="PTHR32432:SF3">
    <property type="entry name" value="ETHANOLAMINE UTILIZATION PROTEIN EUTJ"/>
    <property type="match status" value="1"/>
</dbReference>
<keyword evidence="2" id="KW-1185">Reference proteome</keyword>
<dbReference type="AlphaFoldDB" id="A0A240ENI2"/>
<name>A0A240ENI2_9VIBR</name>
<protein>
    <submittedName>
        <fullName evidence="1">Competence protein A</fullName>
    </submittedName>
</protein>